<dbReference type="InterPro" id="IPR033479">
    <property type="entry name" value="dCache_1"/>
</dbReference>
<evidence type="ECO:0000256" key="1">
    <source>
        <dbReference type="ARBA" id="ARBA00004651"/>
    </source>
</evidence>
<keyword evidence="2" id="KW-1003">Cell membrane</keyword>
<keyword evidence="5 10" id="KW-1133">Transmembrane helix</keyword>
<evidence type="ECO:0000256" key="5">
    <source>
        <dbReference type="ARBA" id="ARBA00022989"/>
    </source>
</evidence>
<evidence type="ECO:0000259" key="11">
    <source>
        <dbReference type="PROSITE" id="PS50111"/>
    </source>
</evidence>
<feature type="transmembrane region" description="Helical" evidence="10">
    <location>
        <begin position="20"/>
        <end position="39"/>
    </location>
</feature>
<comment type="subcellular location">
    <subcellularLocation>
        <location evidence="1">Cell membrane</location>
        <topology evidence="1">Multi-pass membrane protein</topology>
    </subcellularLocation>
</comment>
<keyword evidence="7 9" id="KW-0807">Transducer</keyword>
<dbReference type="InterPro" id="IPR004089">
    <property type="entry name" value="MCPsignal_dom"/>
</dbReference>
<feature type="transmembrane region" description="Helical" evidence="10">
    <location>
        <begin position="288"/>
        <end position="307"/>
    </location>
</feature>
<comment type="caution">
    <text evidence="13">The sequence shown here is derived from an EMBL/GenBank/DDBJ whole genome shotgun (WGS) entry which is preliminary data.</text>
</comment>
<dbReference type="CDD" id="cd11386">
    <property type="entry name" value="MCP_signal"/>
    <property type="match status" value="1"/>
</dbReference>
<evidence type="ECO:0000256" key="8">
    <source>
        <dbReference type="ARBA" id="ARBA00029447"/>
    </source>
</evidence>
<dbReference type="EMBL" id="JAUOZS010000001">
    <property type="protein sequence ID" value="MDT8899726.1"/>
    <property type="molecule type" value="Genomic_DNA"/>
</dbReference>
<reference evidence="13 14" key="1">
    <citation type="submission" date="2023-07" db="EMBL/GenBank/DDBJ databases">
        <title>The novel representative of Negativicutes class, Anaeroselena agilis gen. nov. sp. nov.</title>
        <authorList>
            <person name="Prokofeva M.I."/>
            <person name="Elcheninov A.G."/>
            <person name="Klyukina A."/>
            <person name="Kublanov I.V."/>
            <person name="Frolov E.N."/>
            <person name="Podosokorskaya O.A."/>
        </authorList>
    </citation>
    <scope>NUCLEOTIDE SEQUENCE [LARGE SCALE GENOMIC DNA]</scope>
    <source>
        <strain evidence="13 14">4137-cl</strain>
    </source>
</reference>
<dbReference type="Gene3D" id="6.10.340.10">
    <property type="match status" value="1"/>
</dbReference>
<dbReference type="Gene3D" id="3.30.450.20">
    <property type="entry name" value="PAS domain"/>
    <property type="match status" value="1"/>
</dbReference>
<proteinExistence type="inferred from homology"/>
<dbReference type="SMART" id="SM00304">
    <property type="entry name" value="HAMP"/>
    <property type="match status" value="1"/>
</dbReference>
<dbReference type="Pfam" id="PF00672">
    <property type="entry name" value="HAMP"/>
    <property type="match status" value="1"/>
</dbReference>
<dbReference type="PROSITE" id="PS50111">
    <property type="entry name" value="CHEMOTAXIS_TRANSDUC_2"/>
    <property type="match status" value="1"/>
</dbReference>
<gene>
    <name evidence="13" type="ORF">Q4T40_00500</name>
</gene>
<dbReference type="Pfam" id="PF02743">
    <property type="entry name" value="dCache_1"/>
    <property type="match status" value="1"/>
</dbReference>
<comment type="similarity">
    <text evidence="8">Belongs to the methyl-accepting chemotaxis (MCP) protein family.</text>
</comment>
<dbReference type="CDD" id="cd12912">
    <property type="entry name" value="PDC2_MCP_like"/>
    <property type="match status" value="1"/>
</dbReference>
<keyword evidence="6 10" id="KW-0472">Membrane</keyword>
<dbReference type="CDD" id="cd06225">
    <property type="entry name" value="HAMP"/>
    <property type="match status" value="1"/>
</dbReference>
<evidence type="ECO:0000256" key="4">
    <source>
        <dbReference type="ARBA" id="ARBA00022692"/>
    </source>
</evidence>
<evidence type="ECO:0000256" key="2">
    <source>
        <dbReference type="ARBA" id="ARBA00022475"/>
    </source>
</evidence>
<evidence type="ECO:0000256" key="3">
    <source>
        <dbReference type="ARBA" id="ARBA00022500"/>
    </source>
</evidence>
<dbReference type="PANTHER" id="PTHR32089:SF112">
    <property type="entry name" value="LYSOZYME-LIKE PROTEIN-RELATED"/>
    <property type="match status" value="1"/>
</dbReference>
<accession>A0ABU3NSC1</accession>
<keyword evidence="14" id="KW-1185">Reference proteome</keyword>
<dbReference type="RefSeq" id="WP_413778294.1">
    <property type="nucleotide sequence ID" value="NZ_JAUOZS010000001.1"/>
</dbReference>
<evidence type="ECO:0000256" key="10">
    <source>
        <dbReference type="SAM" id="Phobius"/>
    </source>
</evidence>
<dbReference type="Pfam" id="PF00015">
    <property type="entry name" value="MCPsignal"/>
    <property type="match status" value="1"/>
</dbReference>
<organism evidence="13 14">
    <name type="scientific">Anaeroselena agilis</name>
    <dbReference type="NCBI Taxonomy" id="3063788"/>
    <lineage>
        <taxon>Bacteria</taxon>
        <taxon>Bacillati</taxon>
        <taxon>Bacillota</taxon>
        <taxon>Negativicutes</taxon>
        <taxon>Acetonemataceae</taxon>
        <taxon>Anaeroselena</taxon>
    </lineage>
</organism>
<dbReference type="InterPro" id="IPR003660">
    <property type="entry name" value="HAMP_dom"/>
</dbReference>
<dbReference type="Gene3D" id="1.10.287.950">
    <property type="entry name" value="Methyl-accepting chemotaxis protein"/>
    <property type="match status" value="1"/>
</dbReference>
<dbReference type="Proteomes" id="UP001254848">
    <property type="component" value="Unassembled WGS sequence"/>
</dbReference>
<evidence type="ECO:0000259" key="12">
    <source>
        <dbReference type="PROSITE" id="PS50885"/>
    </source>
</evidence>
<sequence length="665" mass="69000">MLNATKKAGNLAVSIKAKLVITVCVVLAVSIGFVAFFNLRGSNEALTKKTAENMLANAEAAAEGIGKEVAAMKAVVEVISADDRLRSGDAKVVVARLAEIRKAMPQIENLLLVEPGGAYIDAGGKTGSVASREYYKEILQTKKTVVSGDPVISQFSGKLVAVVITPVKGGQGYLAAGMQIDGITDYVLHRKIGDKGYTYAFGKSGIIFIHPDKKVAMKLNLLGGEASPDLAAMAKTAIGGEKSVREYEFDGTMRYAGCAPVPGTSWGVGTALLRTEALAVTKEMERQALLIAMIAMVLSGLIIYFIATKLINPVIRLVGAADRMADGDLTQNVSVAANDEVGRLSAAFNAMGANLRDLVRQIQKNAEQVAAASEELTATSDQSALAANQIAESIAGVAASAGQQSAAADDTAAVVEEMSASIQAVAVNAHQVAAQSAQAADKAKSGDLAVAKAVAQMDEIEETVNNSAGVVTQLGERSKEIGQIVDTIAGIAGQTNLLALNAAIEAARAGEQGRGFAVVAEEVRKLAEQSQEAAKQIAVLIGEIRNETDRAVTAMNDGTREVKSGAEAVKTAGAAFREIADLVSVVSEQVREISAAIQQMAAGSQQIVGSVKRMDELGKQSAGEAQGVSAAAEEQLAAMEEIASSSQSLAKLAQDLQSAVARFRI</sequence>
<evidence type="ECO:0000256" key="9">
    <source>
        <dbReference type="PROSITE-ProRule" id="PRU00284"/>
    </source>
</evidence>
<evidence type="ECO:0000313" key="13">
    <source>
        <dbReference type="EMBL" id="MDT8899726.1"/>
    </source>
</evidence>
<keyword evidence="3" id="KW-0145">Chemotaxis</keyword>
<feature type="domain" description="HAMP" evidence="12">
    <location>
        <begin position="308"/>
        <end position="360"/>
    </location>
</feature>
<feature type="domain" description="Methyl-accepting transducer" evidence="11">
    <location>
        <begin position="379"/>
        <end position="615"/>
    </location>
</feature>
<evidence type="ECO:0000256" key="7">
    <source>
        <dbReference type="ARBA" id="ARBA00023224"/>
    </source>
</evidence>
<dbReference type="SUPFAM" id="SSF58104">
    <property type="entry name" value="Methyl-accepting chemotaxis protein (MCP) signaling domain"/>
    <property type="match status" value="1"/>
</dbReference>
<protein>
    <submittedName>
        <fullName evidence="13">Methyl-accepting chemotaxis protein</fullName>
    </submittedName>
</protein>
<dbReference type="PROSITE" id="PS50885">
    <property type="entry name" value="HAMP"/>
    <property type="match status" value="1"/>
</dbReference>
<evidence type="ECO:0000256" key="6">
    <source>
        <dbReference type="ARBA" id="ARBA00023136"/>
    </source>
</evidence>
<dbReference type="PANTHER" id="PTHR32089">
    <property type="entry name" value="METHYL-ACCEPTING CHEMOTAXIS PROTEIN MCPB"/>
    <property type="match status" value="1"/>
</dbReference>
<dbReference type="CDD" id="cd12914">
    <property type="entry name" value="PDC1_DGC_like"/>
    <property type="match status" value="1"/>
</dbReference>
<name>A0ABU3NSC1_9FIRM</name>
<keyword evidence="4 10" id="KW-0812">Transmembrane</keyword>
<evidence type="ECO:0000313" key="14">
    <source>
        <dbReference type="Proteomes" id="UP001254848"/>
    </source>
</evidence>
<dbReference type="SMART" id="SM00283">
    <property type="entry name" value="MA"/>
    <property type="match status" value="1"/>
</dbReference>